<keyword evidence="2" id="KW-0804">Transcription</keyword>
<name>A0A0D6JUL8_9EURY</name>
<dbReference type="AlphaFoldDB" id="A0A0D6JUL8"/>
<gene>
    <name evidence="5" type="ORF">BN996_03120</name>
</gene>
<dbReference type="Gene3D" id="1.10.10.10">
    <property type="entry name" value="Winged helix-like DNA-binding domain superfamily/Winged helix DNA-binding domain"/>
    <property type="match status" value="1"/>
</dbReference>
<evidence type="ECO:0000259" key="3">
    <source>
        <dbReference type="Pfam" id="PF04967"/>
    </source>
</evidence>
<dbReference type="InterPro" id="IPR007050">
    <property type="entry name" value="HTH_bacterioopsin"/>
</dbReference>
<dbReference type="Proteomes" id="UP000198902">
    <property type="component" value="Unassembled WGS sequence"/>
</dbReference>
<evidence type="ECO:0000259" key="4">
    <source>
        <dbReference type="Pfam" id="PF24277"/>
    </source>
</evidence>
<dbReference type="RefSeq" id="WP_042661893.1">
    <property type="nucleotide sequence ID" value="NZ_CABLRR010000004.1"/>
</dbReference>
<accession>A0A0D6JUL8</accession>
<dbReference type="EMBL" id="CSTE01000004">
    <property type="protein sequence ID" value="CQR52405.1"/>
    <property type="molecule type" value="Genomic_DNA"/>
</dbReference>
<dbReference type="Pfam" id="PF04967">
    <property type="entry name" value="HTH_10"/>
    <property type="match status" value="1"/>
</dbReference>
<dbReference type="Pfam" id="PF24277">
    <property type="entry name" value="DmsR_N"/>
    <property type="match status" value="1"/>
</dbReference>
<dbReference type="PANTHER" id="PTHR34236">
    <property type="entry name" value="DIMETHYL SULFOXIDE REDUCTASE TRANSCRIPTIONAL ACTIVATOR"/>
    <property type="match status" value="1"/>
</dbReference>
<evidence type="ECO:0000256" key="2">
    <source>
        <dbReference type="ARBA" id="ARBA00023163"/>
    </source>
</evidence>
<keyword evidence="6" id="KW-1185">Reference proteome</keyword>
<organism evidence="5 6">
    <name type="scientific">Haloferax massiliensis</name>
    <dbReference type="NCBI Taxonomy" id="1476858"/>
    <lineage>
        <taxon>Archaea</taxon>
        <taxon>Methanobacteriati</taxon>
        <taxon>Methanobacteriota</taxon>
        <taxon>Stenosarchaea group</taxon>
        <taxon>Halobacteria</taxon>
        <taxon>Halobacteriales</taxon>
        <taxon>Haloferacaceae</taxon>
        <taxon>Haloferax</taxon>
    </lineage>
</organism>
<protein>
    <submittedName>
        <fullName evidence="5">HTH DNA binding domain protein</fullName>
    </submittedName>
</protein>
<feature type="domain" description="HTH bat-type" evidence="3">
    <location>
        <begin position="154"/>
        <end position="205"/>
    </location>
</feature>
<sequence>MTEGVHGEIHVTDPSVCRVSEASAETSVESVSRSVAADNDTAAVEFTAPSSAAIDDADEVFHHEQKTIYRVTSGPAEGPRCACELVECHGCPVRHLEAECGTVVLSFVASDLTSFRDIVVNLKSEFDGISLRRLTQSEPDSVSSSLVFVDRDKLTARQREVLETAHEMGYFEHPREANATEVAAALDINRSTFTEHLSAAQSKLLDAILDV</sequence>
<proteinExistence type="predicted"/>
<evidence type="ECO:0000313" key="6">
    <source>
        <dbReference type="Proteomes" id="UP000198902"/>
    </source>
</evidence>
<evidence type="ECO:0000313" key="5">
    <source>
        <dbReference type="EMBL" id="CQR52405.1"/>
    </source>
</evidence>
<reference evidence="6" key="1">
    <citation type="submission" date="2015-03" db="EMBL/GenBank/DDBJ databases">
        <authorList>
            <person name="Urmite Genomes"/>
        </authorList>
    </citation>
    <scope>NUCLEOTIDE SEQUENCE [LARGE SCALE GENOMIC DNA]</scope>
    <source>
        <strain evidence="6">Arc-Hr</strain>
    </source>
</reference>
<dbReference type="InterPro" id="IPR036388">
    <property type="entry name" value="WH-like_DNA-bd_sf"/>
</dbReference>
<keyword evidence="1" id="KW-0805">Transcription regulation</keyword>
<dbReference type="InterPro" id="IPR056433">
    <property type="entry name" value="DmsR-like_N"/>
</dbReference>
<dbReference type="PANTHER" id="PTHR34236:SF1">
    <property type="entry name" value="DIMETHYL SULFOXIDE REDUCTASE TRANSCRIPTIONAL ACTIVATOR"/>
    <property type="match status" value="1"/>
</dbReference>
<evidence type="ECO:0000256" key="1">
    <source>
        <dbReference type="ARBA" id="ARBA00023015"/>
    </source>
</evidence>
<feature type="domain" description="DmsR-like N-terminal" evidence="4">
    <location>
        <begin position="1"/>
        <end position="137"/>
    </location>
</feature>
<dbReference type="OrthoDB" id="168808at2157"/>